<sequence length="447" mass="49031">MQPDRQDWPVYGPLSLALVLALGPGQASGDADGDVAAYEPSREQCRAQKLDFFLGFGRRQAPTLLEVYIDPTASETSPLRLWLELRRIAGERGDELRMELIPSRGSLSSNDADSDSVRVWFMAVATLGKAEEALRLLERQDWPLVAAELSTSEGRARLARELELEPEAVELRRTGASGACLRRDLERASKHLAAQPTGPRVTMIGVIDREGHEQFLDVDTELSELRTQLDRLITIPANNLHVPVNIGSFAAVMPGQIFRLDRTFPETGVLVGGDALPHRLVLFMEDEEHGRLADMLAPAMRFRGQHPGQLSVQLIAAGVSSRAISLRRRLCAARTLGLEVEYLLHLSDPPAVRRLHEDDLYEVLLPVADSDACSDSEALESRSGQASGAGAPGDGDFGHPRGAWLDGRPVSHSDLESLEWRLDSEPSPNVIDWLLTPARIVGEGPRI</sequence>
<dbReference type="EMBL" id="PVNL01000029">
    <property type="protein sequence ID" value="PRQ09306.1"/>
    <property type="molecule type" value="Genomic_DNA"/>
</dbReference>
<gene>
    <name evidence="2" type="ORF">ENSA7_09980</name>
</gene>
<dbReference type="AlphaFoldDB" id="A0A2S9YW41"/>
<reference evidence="2 3" key="1">
    <citation type="submission" date="2018-03" db="EMBL/GenBank/DDBJ databases">
        <title>Draft Genome Sequences of the Obligatory Marine Myxobacteria Enhygromyxa salina SWB007.</title>
        <authorList>
            <person name="Poehlein A."/>
            <person name="Moghaddam J.A."/>
            <person name="Harms H."/>
            <person name="Alanjari M."/>
            <person name="Koenig G.M."/>
            <person name="Daniel R."/>
            <person name="Schaeberle T.F."/>
        </authorList>
    </citation>
    <scope>NUCLEOTIDE SEQUENCE [LARGE SCALE GENOMIC DNA]</scope>
    <source>
        <strain evidence="2 3">SWB007</strain>
    </source>
</reference>
<proteinExistence type="predicted"/>
<name>A0A2S9YW41_9BACT</name>
<organism evidence="2 3">
    <name type="scientific">Enhygromyxa salina</name>
    <dbReference type="NCBI Taxonomy" id="215803"/>
    <lineage>
        <taxon>Bacteria</taxon>
        <taxon>Pseudomonadati</taxon>
        <taxon>Myxococcota</taxon>
        <taxon>Polyangia</taxon>
        <taxon>Nannocystales</taxon>
        <taxon>Nannocystaceae</taxon>
        <taxon>Enhygromyxa</taxon>
    </lineage>
</organism>
<evidence type="ECO:0000313" key="3">
    <source>
        <dbReference type="Proteomes" id="UP000238823"/>
    </source>
</evidence>
<dbReference type="Proteomes" id="UP000238823">
    <property type="component" value="Unassembled WGS sequence"/>
</dbReference>
<protein>
    <submittedName>
        <fullName evidence="2">Uncharacterized protein</fullName>
    </submittedName>
</protein>
<comment type="caution">
    <text evidence="2">The sequence shown here is derived from an EMBL/GenBank/DDBJ whole genome shotgun (WGS) entry which is preliminary data.</text>
</comment>
<feature type="region of interest" description="Disordered" evidence="1">
    <location>
        <begin position="375"/>
        <end position="403"/>
    </location>
</feature>
<evidence type="ECO:0000313" key="2">
    <source>
        <dbReference type="EMBL" id="PRQ09306.1"/>
    </source>
</evidence>
<accession>A0A2S9YW41</accession>
<evidence type="ECO:0000256" key="1">
    <source>
        <dbReference type="SAM" id="MobiDB-lite"/>
    </source>
</evidence>